<dbReference type="SMART" id="SM01083">
    <property type="entry name" value="Cir_N"/>
    <property type="match status" value="1"/>
</dbReference>
<feature type="compositionally biased region" description="Basic and acidic residues" evidence="1">
    <location>
        <begin position="101"/>
        <end position="131"/>
    </location>
</feature>
<dbReference type="PANTHER" id="PTHR22093:SF0">
    <property type="entry name" value="LEUKOCYTE RECEPTOR CLUSTER MEMBER 1"/>
    <property type="match status" value="1"/>
</dbReference>
<proteinExistence type="predicted"/>
<feature type="compositionally biased region" description="Basic and acidic residues" evidence="1">
    <location>
        <begin position="282"/>
        <end position="308"/>
    </location>
</feature>
<feature type="compositionally biased region" description="Basic and acidic residues" evidence="1">
    <location>
        <begin position="71"/>
        <end position="85"/>
    </location>
</feature>
<dbReference type="InterPro" id="IPR019339">
    <property type="entry name" value="CIR_N_dom"/>
</dbReference>
<feature type="compositionally biased region" description="Basic residues" evidence="1">
    <location>
        <begin position="309"/>
        <end position="318"/>
    </location>
</feature>
<accession>A0A9W9U460</accession>
<feature type="compositionally biased region" description="Basic and acidic residues" evidence="1">
    <location>
        <begin position="248"/>
        <end position="271"/>
    </location>
</feature>
<dbReference type="EMBL" id="JAPZBO010000008">
    <property type="protein sequence ID" value="KAJ5308316.1"/>
    <property type="molecule type" value="Genomic_DNA"/>
</dbReference>
<feature type="compositionally biased region" description="Basic and acidic residues" evidence="1">
    <location>
        <begin position="339"/>
        <end position="354"/>
    </location>
</feature>
<reference evidence="3" key="1">
    <citation type="submission" date="2022-12" db="EMBL/GenBank/DDBJ databases">
        <authorList>
            <person name="Petersen C."/>
        </authorList>
    </citation>
    <scope>NUCLEOTIDE SEQUENCE</scope>
    <source>
        <strain evidence="3">IBT 21472</strain>
    </source>
</reference>
<feature type="compositionally biased region" description="Basic and acidic residues" evidence="1">
    <location>
        <begin position="38"/>
        <end position="56"/>
    </location>
</feature>
<evidence type="ECO:0000259" key="2">
    <source>
        <dbReference type="SMART" id="SM01083"/>
    </source>
</evidence>
<evidence type="ECO:0000313" key="3">
    <source>
        <dbReference type="EMBL" id="KAJ5308316.1"/>
    </source>
</evidence>
<sequence length="371" mass="43617">MPLHLLGKKSWNVYNPENIARVKRDEAQAQAREEEDERQMQEVDAERRIQILRGERVPTPPPPPVSPESPETSRQDRRSLDDPGRTRIKRRRLAGEDDTDRDIRLAREDAAQAVDKRDELSLASQRERKDTQVPLVDSAGHINLFPERTNKKAEKNPEAQAEAVRKKREFEDQYTMRFSNAAGFKETAGRQPWYSSGGQAATAPDAMSEKNVWGNEDPMRKNREKARMDVNDPLAAMKRGVRQLKTTQQERKRWNGEKRREIEDLKADERQRSRHQRKRSRSRDSFDGFRLDSPASKDRGPDKKEHQSSHCHHRHHHDRSQEHSHRDSSRERSRRRSHRSSDRTHQYRHDEPRSYGRRSNKSELGTAYEKR</sequence>
<feature type="compositionally biased region" description="Basic and acidic residues" evidence="1">
    <location>
        <begin position="217"/>
        <end position="230"/>
    </location>
</feature>
<protein>
    <recommendedName>
        <fullName evidence="2">CBF1-interacting co-repressor CIR N-terminal domain-containing protein</fullName>
    </recommendedName>
</protein>
<keyword evidence="4" id="KW-1185">Reference proteome</keyword>
<gene>
    <name evidence="3" type="ORF">N7476_008972</name>
</gene>
<dbReference type="AlphaFoldDB" id="A0A9W9U460"/>
<dbReference type="InterPro" id="IPR039875">
    <property type="entry name" value="LENG1-like"/>
</dbReference>
<dbReference type="PANTHER" id="PTHR22093">
    <property type="entry name" value="LEUKOCYTE RECEPTOR CLUSTER LRC MEMBER 1"/>
    <property type="match status" value="1"/>
</dbReference>
<evidence type="ECO:0000313" key="4">
    <source>
        <dbReference type="Proteomes" id="UP001147746"/>
    </source>
</evidence>
<feature type="compositionally biased region" description="Pro residues" evidence="1">
    <location>
        <begin position="58"/>
        <end position="67"/>
    </location>
</feature>
<feature type="region of interest" description="Disordered" evidence="1">
    <location>
        <begin position="187"/>
        <end position="371"/>
    </location>
</feature>
<feature type="compositionally biased region" description="Basic residues" evidence="1">
    <location>
        <begin position="272"/>
        <end position="281"/>
    </location>
</feature>
<evidence type="ECO:0000256" key="1">
    <source>
        <dbReference type="SAM" id="MobiDB-lite"/>
    </source>
</evidence>
<organism evidence="3 4">
    <name type="scientific">Penicillium atrosanguineum</name>
    <dbReference type="NCBI Taxonomy" id="1132637"/>
    <lineage>
        <taxon>Eukaryota</taxon>
        <taxon>Fungi</taxon>
        <taxon>Dikarya</taxon>
        <taxon>Ascomycota</taxon>
        <taxon>Pezizomycotina</taxon>
        <taxon>Eurotiomycetes</taxon>
        <taxon>Eurotiomycetidae</taxon>
        <taxon>Eurotiales</taxon>
        <taxon>Aspergillaceae</taxon>
        <taxon>Penicillium</taxon>
    </lineage>
</organism>
<feature type="compositionally biased region" description="Basic and acidic residues" evidence="1">
    <location>
        <begin position="319"/>
        <end position="331"/>
    </location>
</feature>
<feature type="domain" description="CBF1-interacting co-repressor CIR N-terminal" evidence="2">
    <location>
        <begin position="10"/>
        <end position="46"/>
    </location>
</feature>
<name>A0A9W9U460_9EURO</name>
<reference evidence="3" key="2">
    <citation type="journal article" date="2023" name="IMA Fungus">
        <title>Comparative genomic study of the Penicillium genus elucidates a diverse pangenome and 15 lateral gene transfer events.</title>
        <authorList>
            <person name="Petersen C."/>
            <person name="Sorensen T."/>
            <person name="Nielsen M.R."/>
            <person name="Sondergaard T.E."/>
            <person name="Sorensen J.L."/>
            <person name="Fitzpatrick D.A."/>
            <person name="Frisvad J.C."/>
            <person name="Nielsen K.L."/>
        </authorList>
    </citation>
    <scope>NUCLEOTIDE SEQUENCE</scope>
    <source>
        <strain evidence="3">IBT 21472</strain>
    </source>
</reference>
<dbReference type="Proteomes" id="UP001147746">
    <property type="component" value="Unassembled WGS sequence"/>
</dbReference>
<feature type="region of interest" description="Disordered" evidence="1">
    <location>
        <begin position="1"/>
        <end position="167"/>
    </location>
</feature>
<feature type="compositionally biased region" description="Basic and acidic residues" evidence="1">
    <location>
        <begin position="148"/>
        <end position="157"/>
    </location>
</feature>
<comment type="caution">
    <text evidence="3">The sequence shown here is derived from an EMBL/GenBank/DDBJ whole genome shotgun (WGS) entry which is preliminary data.</text>
</comment>